<evidence type="ECO:0000256" key="1">
    <source>
        <dbReference type="SAM" id="MobiDB-lite"/>
    </source>
</evidence>
<dbReference type="EMBL" id="CAXAMN010000622">
    <property type="protein sequence ID" value="CAK8989763.1"/>
    <property type="molecule type" value="Genomic_DNA"/>
</dbReference>
<dbReference type="Proteomes" id="UP001642484">
    <property type="component" value="Unassembled WGS sequence"/>
</dbReference>
<accession>A0ABP0HJ24</accession>
<protein>
    <submittedName>
        <fullName evidence="2">Uncharacterized protein</fullName>
    </submittedName>
</protein>
<keyword evidence="3" id="KW-1185">Reference proteome</keyword>
<gene>
    <name evidence="2" type="ORF">CCMP2556_LOCUS1782</name>
</gene>
<reference evidence="2 3" key="1">
    <citation type="submission" date="2024-02" db="EMBL/GenBank/DDBJ databases">
        <authorList>
            <person name="Chen Y."/>
            <person name="Shah S."/>
            <person name="Dougan E. K."/>
            <person name="Thang M."/>
            <person name="Chan C."/>
        </authorList>
    </citation>
    <scope>NUCLEOTIDE SEQUENCE [LARGE SCALE GENOMIC DNA]</scope>
</reference>
<organism evidence="2 3">
    <name type="scientific">Durusdinium trenchii</name>
    <dbReference type="NCBI Taxonomy" id="1381693"/>
    <lineage>
        <taxon>Eukaryota</taxon>
        <taxon>Sar</taxon>
        <taxon>Alveolata</taxon>
        <taxon>Dinophyceae</taxon>
        <taxon>Suessiales</taxon>
        <taxon>Symbiodiniaceae</taxon>
        <taxon>Durusdinium</taxon>
    </lineage>
</organism>
<proteinExistence type="predicted"/>
<feature type="compositionally biased region" description="Polar residues" evidence="1">
    <location>
        <begin position="236"/>
        <end position="249"/>
    </location>
</feature>
<comment type="caution">
    <text evidence="2">The sequence shown here is derived from an EMBL/GenBank/DDBJ whole genome shotgun (WGS) entry which is preliminary data.</text>
</comment>
<name>A0ABP0HJ24_9DINO</name>
<feature type="region of interest" description="Disordered" evidence="1">
    <location>
        <begin position="219"/>
        <end position="263"/>
    </location>
</feature>
<evidence type="ECO:0000313" key="2">
    <source>
        <dbReference type="EMBL" id="CAK8989763.1"/>
    </source>
</evidence>
<evidence type="ECO:0000313" key="3">
    <source>
        <dbReference type="Proteomes" id="UP001642484"/>
    </source>
</evidence>
<sequence length="490" mass="55961">MSSQNIELDTIPAEAHWQISHVERAIKCTKHIMTKLAMEDPEITAQEALAEALRTENEREIVRGYSPAQHDLSKHYYEDVTGDVPELPEFERGNQGAILKNRDGVPVWSGDSSTFEEFVEACLLYEQTVVKEKRYLCGPRIASELSGSARRILIGKSADWLSFDGGVRRLVAALRAERGQSKVPEMSELLMKYFKGTRRQRGEGMNDFVMRKAEAYTRAQQSMARYQREHPKKPKSVNSDPRSQHSSIAGPQRTWKARNSQPLQEQSYEFENEGYDLATEEDDPWAQWHARDEWEEAHSHQSRSHHTESWKQSDTLECSRDELPEILPDFIQGWASPPSMEVEQEKMVEAYAVMQEARQTLREARAKQHAVRMARQYYPVKGKGKGNEPQSLWKRLGKTPPRMQCFRCGGPHKVAECREKPADQSAHVNTQEQAPFVFFTDTVGEALMGESQVVRLERTAAGHQVLPLTTDAYETARSLRAPLPCFSDLE</sequence>